<reference evidence="2 3" key="1">
    <citation type="submission" date="2023-10" db="EMBL/GenBank/DDBJ databases">
        <title>Nicoliella lavandulae sp. nov. isolated from Lavandula angustifolia flowers.</title>
        <authorList>
            <person name="Alcantara C."/>
            <person name="Zuniga M."/>
            <person name="Landete J.M."/>
            <person name="Monedero V."/>
        </authorList>
    </citation>
    <scope>NUCLEOTIDE SEQUENCE [LARGE SCALE GENOMIC DNA]</scope>
    <source>
        <strain evidence="2 3">Es01</strain>
    </source>
</reference>
<evidence type="ECO:0000313" key="2">
    <source>
        <dbReference type="EMBL" id="MEJ6401158.1"/>
    </source>
</evidence>
<accession>A0ABU8SNY4</accession>
<keyword evidence="3" id="KW-1185">Reference proteome</keyword>
<sequence>MANERNSMRFRVLALLLGLFIDAYGNSLTIMTNNGNGIWTAVAVDFNLLFGIAIPWTLFGFGILNIIINQVLIRRFDLWRIGSGIVYMVFFSYFIDVFNRMNVALGITRVNTVVSLLLSLLGVLLIGIAISMYQRANILMHPNDDTTNILRFKYFHGSAIKAQFTDMGVIAILIIICSLYLHRIDAIGIITVVGFLLLGPIIQISDKLVLPKLKHNFSQNDDI</sequence>
<dbReference type="InterPro" id="IPR038750">
    <property type="entry name" value="YczE/YyaS-like"/>
</dbReference>
<keyword evidence="1" id="KW-0812">Transmembrane</keyword>
<feature type="transmembrane region" description="Helical" evidence="1">
    <location>
        <begin position="85"/>
        <end position="107"/>
    </location>
</feature>
<evidence type="ECO:0008006" key="4">
    <source>
        <dbReference type="Google" id="ProtNLM"/>
    </source>
</evidence>
<dbReference type="RefSeq" id="WP_339961000.1">
    <property type="nucleotide sequence ID" value="NZ_JAWMWH010000003.1"/>
</dbReference>
<evidence type="ECO:0000256" key="1">
    <source>
        <dbReference type="SAM" id="Phobius"/>
    </source>
</evidence>
<gene>
    <name evidence="2" type="ORF">R4146_08415</name>
</gene>
<keyword evidence="1" id="KW-0472">Membrane</keyword>
<keyword evidence="1" id="KW-1133">Transmembrane helix</keyword>
<dbReference type="EMBL" id="JAWMWH010000003">
    <property type="protein sequence ID" value="MEJ6401158.1"/>
    <property type="molecule type" value="Genomic_DNA"/>
</dbReference>
<dbReference type="Pfam" id="PF19700">
    <property type="entry name" value="DUF6198"/>
    <property type="match status" value="1"/>
</dbReference>
<feature type="transmembrane region" description="Helical" evidence="1">
    <location>
        <begin position="187"/>
        <end position="205"/>
    </location>
</feature>
<feature type="transmembrane region" description="Helical" evidence="1">
    <location>
        <begin position="164"/>
        <end position="181"/>
    </location>
</feature>
<feature type="transmembrane region" description="Helical" evidence="1">
    <location>
        <begin position="113"/>
        <end position="133"/>
    </location>
</feature>
<name>A0ABU8SNY4_9LACO</name>
<comment type="caution">
    <text evidence="2">The sequence shown here is derived from an EMBL/GenBank/DDBJ whole genome shotgun (WGS) entry which is preliminary data.</text>
</comment>
<organism evidence="2 3">
    <name type="scientific">Nicoliella lavandulae</name>
    <dbReference type="NCBI Taxonomy" id="3082954"/>
    <lineage>
        <taxon>Bacteria</taxon>
        <taxon>Bacillati</taxon>
        <taxon>Bacillota</taxon>
        <taxon>Bacilli</taxon>
        <taxon>Lactobacillales</taxon>
        <taxon>Lactobacillaceae</taxon>
        <taxon>Nicoliella</taxon>
    </lineage>
</organism>
<proteinExistence type="predicted"/>
<protein>
    <recommendedName>
        <fullName evidence="4">YitT family protein</fullName>
    </recommendedName>
</protein>
<feature type="transmembrane region" description="Helical" evidence="1">
    <location>
        <begin position="49"/>
        <end position="73"/>
    </location>
</feature>
<dbReference type="Proteomes" id="UP001370590">
    <property type="component" value="Unassembled WGS sequence"/>
</dbReference>
<evidence type="ECO:0000313" key="3">
    <source>
        <dbReference type="Proteomes" id="UP001370590"/>
    </source>
</evidence>